<evidence type="ECO:0000313" key="2">
    <source>
        <dbReference type="Proteomes" id="UP000266841"/>
    </source>
</evidence>
<protein>
    <submittedName>
        <fullName evidence="1">Uncharacterized protein</fullName>
    </submittedName>
</protein>
<organism evidence="1 2">
    <name type="scientific">Thalassiosira oceanica</name>
    <name type="common">Marine diatom</name>
    <dbReference type="NCBI Taxonomy" id="159749"/>
    <lineage>
        <taxon>Eukaryota</taxon>
        <taxon>Sar</taxon>
        <taxon>Stramenopiles</taxon>
        <taxon>Ochrophyta</taxon>
        <taxon>Bacillariophyta</taxon>
        <taxon>Coscinodiscophyceae</taxon>
        <taxon>Thalassiosirophycidae</taxon>
        <taxon>Thalassiosirales</taxon>
        <taxon>Thalassiosiraceae</taxon>
        <taxon>Thalassiosira</taxon>
    </lineage>
</organism>
<accession>K0RSH4</accession>
<keyword evidence="2" id="KW-1185">Reference proteome</keyword>
<dbReference type="Proteomes" id="UP000266841">
    <property type="component" value="Unassembled WGS sequence"/>
</dbReference>
<sequence length="70" mass="7170">MEKPTPTSVCLAPGPLAPASLASPPLTALAAASTSPVLAPWNMFHPLTAVSIMPRAMSTTTVLPFARSLI</sequence>
<reference evidence="1 2" key="1">
    <citation type="journal article" date="2012" name="Genome Biol.">
        <title>Genome and low-iron response of an oceanic diatom adapted to chronic iron limitation.</title>
        <authorList>
            <person name="Lommer M."/>
            <person name="Specht M."/>
            <person name="Roy A.S."/>
            <person name="Kraemer L."/>
            <person name="Andreson R."/>
            <person name="Gutowska M.A."/>
            <person name="Wolf J."/>
            <person name="Bergner S.V."/>
            <person name="Schilhabel M.B."/>
            <person name="Klostermeier U.C."/>
            <person name="Beiko R.G."/>
            <person name="Rosenstiel P."/>
            <person name="Hippler M."/>
            <person name="Laroche J."/>
        </authorList>
    </citation>
    <scope>NUCLEOTIDE SEQUENCE [LARGE SCALE GENOMIC DNA]</scope>
    <source>
        <strain evidence="1 2">CCMP1005</strain>
    </source>
</reference>
<dbReference type="EMBL" id="AGNL01030693">
    <property type="protein sequence ID" value="EJK56733.1"/>
    <property type="molecule type" value="Genomic_DNA"/>
</dbReference>
<dbReference type="AlphaFoldDB" id="K0RSH4"/>
<feature type="non-terminal residue" evidence="1">
    <location>
        <position position="70"/>
    </location>
</feature>
<proteinExistence type="predicted"/>
<name>K0RSH4_THAOC</name>
<gene>
    <name evidence="1" type="ORF">THAOC_23324</name>
</gene>
<evidence type="ECO:0000313" key="1">
    <source>
        <dbReference type="EMBL" id="EJK56733.1"/>
    </source>
</evidence>
<comment type="caution">
    <text evidence="1">The sequence shown here is derived from an EMBL/GenBank/DDBJ whole genome shotgun (WGS) entry which is preliminary data.</text>
</comment>